<evidence type="ECO:0000256" key="2">
    <source>
        <dbReference type="ARBA" id="ARBA00022771"/>
    </source>
</evidence>
<organism evidence="5 6">
    <name type="scientific">Thelohanellus kitauei</name>
    <name type="common">Myxosporean</name>
    <dbReference type="NCBI Taxonomy" id="669202"/>
    <lineage>
        <taxon>Eukaryota</taxon>
        <taxon>Metazoa</taxon>
        <taxon>Cnidaria</taxon>
        <taxon>Myxozoa</taxon>
        <taxon>Myxosporea</taxon>
        <taxon>Bivalvulida</taxon>
        <taxon>Platysporina</taxon>
        <taxon>Myxobolidae</taxon>
        <taxon>Thelohanellus</taxon>
    </lineage>
</organism>
<evidence type="ECO:0000313" key="5">
    <source>
        <dbReference type="EMBL" id="KII69339.1"/>
    </source>
</evidence>
<dbReference type="InterPro" id="IPR007588">
    <property type="entry name" value="Znf_FLYWCH"/>
</dbReference>
<proteinExistence type="predicted"/>
<gene>
    <name evidence="5" type="ORF">RF11_16283</name>
</gene>
<dbReference type="EMBL" id="JWZT01002460">
    <property type="protein sequence ID" value="KII69339.1"/>
    <property type="molecule type" value="Genomic_DNA"/>
</dbReference>
<reference evidence="5 6" key="1">
    <citation type="journal article" date="2014" name="Genome Biol. Evol.">
        <title>The genome of the myxosporean Thelohanellus kitauei shows adaptations to nutrient acquisition within its fish host.</title>
        <authorList>
            <person name="Yang Y."/>
            <person name="Xiong J."/>
            <person name="Zhou Z."/>
            <person name="Huo F."/>
            <person name="Miao W."/>
            <person name="Ran C."/>
            <person name="Liu Y."/>
            <person name="Zhang J."/>
            <person name="Feng J."/>
            <person name="Wang M."/>
            <person name="Wang M."/>
            <person name="Wang L."/>
            <person name="Yao B."/>
        </authorList>
    </citation>
    <scope>NUCLEOTIDE SEQUENCE [LARGE SCALE GENOMIC DNA]</scope>
    <source>
        <strain evidence="5">Wuqing</strain>
    </source>
</reference>
<keyword evidence="1" id="KW-0479">Metal-binding</keyword>
<accession>A0A0C2IVD4</accession>
<comment type="caution">
    <text evidence="5">The sequence shown here is derived from an EMBL/GenBank/DDBJ whole genome shotgun (WGS) entry which is preliminary data.</text>
</comment>
<evidence type="ECO:0000256" key="1">
    <source>
        <dbReference type="ARBA" id="ARBA00022723"/>
    </source>
</evidence>
<dbReference type="Gene3D" id="2.20.25.240">
    <property type="match status" value="1"/>
</dbReference>
<keyword evidence="3" id="KW-0862">Zinc</keyword>
<dbReference type="OrthoDB" id="7437230at2759"/>
<dbReference type="AlphaFoldDB" id="A0A0C2IVD4"/>
<sequence length="331" mass="38497">MSFEITESSKKKPILLYQGFSYRVDRAVQETDTIRWRCMSRTCTGKMRTNYDKTEITDAPTEHDHALDNNDNEKRKSMSYIRRQALLTTLNPRATISTSRIGVTPAVSSILRSYQANRRNIQRLRRGENFPPLLPTSASELVIPDEYLTTEYGNRFLLIDDSSIQNNRGIILISMLMGSFWRTNGMFISMPPLEHPWIKTCYNYSMRLCPNETEKSRGVSCGMELYFSIRIERIYKPPYATEKASIAAFAECLCKKIQSLGFVEIYITQQIRAFMLKMLPALSFCPVEQVITYYELLEDYMVVNEAIDFFTRNSGLFLEHFYLKITPKREI</sequence>
<dbReference type="Pfam" id="PF04500">
    <property type="entry name" value="FLYWCH"/>
    <property type="match status" value="1"/>
</dbReference>
<evidence type="ECO:0000259" key="4">
    <source>
        <dbReference type="Pfam" id="PF04500"/>
    </source>
</evidence>
<evidence type="ECO:0000313" key="6">
    <source>
        <dbReference type="Proteomes" id="UP000031668"/>
    </source>
</evidence>
<name>A0A0C2IVD4_THEKT</name>
<evidence type="ECO:0000256" key="3">
    <source>
        <dbReference type="ARBA" id="ARBA00022833"/>
    </source>
</evidence>
<dbReference type="GO" id="GO:0008270">
    <property type="term" value="F:zinc ion binding"/>
    <property type="evidence" value="ECO:0007669"/>
    <property type="project" value="UniProtKB-KW"/>
</dbReference>
<keyword evidence="6" id="KW-1185">Reference proteome</keyword>
<feature type="domain" description="FLYWCH-type" evidence="4">
    <location>
        <begin position="6"/>
        <end position="65"/>
    </location>
</feature>
<protein>
    <recommendedName>
        <fullName evidence="4">FLYWCH-type domain-containing protein</fullName>
    </recommendedName>
</protein>
<dbReference type="Proteomes" id="UP000031668">
    <property type="component" value="Unassembled WGS sequence"/>
</dbReference>
<keyword evidence="2" id="KW-0863">Zinc-finger</keyword>